<name>A0AAN8J6M6_PATCE</name>
<evidence type="ECO:0000313" key="2">
    <source>
        <dbReference type="EMBL" id="KAK6170920.1"/>
    </source>
</evidence>
<comment type="similarity">
    <text evidence="1">Belongs to the FPP/GGPP synthase family.</text>
</comment>
<dbReference type="AlphaFoldDB" id="A0AAN8J6M6"/>
<dbReference type="PANTHER" id="PTHR12001:SF55">
    <property type="entry name" value="ALL TRANS-POLYPRENYL-DIPHOSPHATE SYNTHASE PDSS2"/>
    <property type="match status" value="1"/>
</dbReference>
<organism evidence="2 3">
    <name type="scientific">Patella caerulea</name>
    <name type="common">Rayed Mediterranean limpet</name>
    <dbReference type="NCBI Taxonomy" id="87958"/>
    <lineage>
        <taxon>Eukaryota</taxon>
        <taxon>Metazoa</taxon>
        <taxon>Spiralia</taxon>
        <taxon>Lophotrochozoa</taxon>
        <taxon>Mollusca</taxon>
        <taxon>Gastropoda</taxon>
        <taxon>Patellogastropoda</taxon>
        <taxon>Patelloidea</taxon>
        <taxon>Patellidae</taxon>
        <taxon>Patella</taxon>
    </lineage>
</organism>
<reference evidence="2 3" key="1">
    <citation type="submission" date="2024-01" db="EMBL/GenBank/DDBJ databases">
        <title>The genome of the rayed Mediterranean limpet Patella caerulea (Linnaeus, 1758).</title>
        <authorList>
            <person name="Anh-Thu Weber A."/>
            <person name="Halstead-Nussloch G."/>
        </authorList>
    </citation>
    <scope>NUCLEOTIDE SEQUENCE [LARGE SCALE GENOMIC DNA]</scope>
    <source>
        <strain evidence="2">AATW-2023a</strain>
        <tissue evidence="2">Whole specimen</tissue>
    </source>
</reference>
<dbReference type="InterPro" id="IPR000092">
    <property type="entry name" value="Polyprenyl_synt"/>
</dbReference>
<dbReference type="GO" id="GO:0004659">
    <property type="term" value="F:prenyltransferase activity"/>
    <property type="evidence" value="ECO:0007669"/>
    <property type="project" value="InterPro"/>
</dbReference>
<dbReference type="GO" id="GO:0005739">
    <property type="term" value="C:mitochondrion"/>
    <property type="evidence" value="ECO:0007669"/>
    <property type="project" value="TreeGrafter"/>
</dbReference>
<dbReference type="GO" id="GO:0008299">
    <property type="term" value="P:isoprenoid biosynthetic process"/>
    <property type="evidence" value="ECO:0007669"/>
    <property type="project" value="InterPro"/>
</dbReference>
<evidence type="ECO:0000313" key="3">
    <source>
        <dbReference type="Proteomes" id="UP001347796"/>
    </source>
</evidence>
<keyword evidence="3" id="KW-1185">Reference proteome</keyword>
<dbReference type="EMBL" id="JAZGQO010000014">
    <property type="protein sequence ID" value="KAK6170920.1"/>
    <property type="molecule type" value="Genomic_DNA"/>
</dbReference>
<sequence length="371" mass="40872">MNKFQHQQTLSQLNQRSLAFWTSRPDDWTKAVTEAEKIVGYPTSFMSLRCLLSDELSNVAMHMRKLVGTNHPLLRTARGLVYDGTHNLQTRGLIVLLMSKTAGVAPHKAQQLVEKDMIDGILPSQRSLAEITEMIHTANLIHKGVVNLSDLQPNDGPVKDMEFGNKMAVLSGDFLLANASTGLAQLNNTKVVEVISSCIGDLISGEFTGLQDENGNPRLKPDITFSDWTNQTFLTSGSLLAKSCQAALELADHDQNFQKKAFEFGKNMAYAQQLNEDLKPFITPDDNIDQMSISSAPVIKYILSQTPALPVSTLNNLDNRKILNLVKEGSIIKDCQNLCLEYGQIAIDSLDVFPDSQAKSALINIVQAVTE</sequence>
<keyword evidence="1" id="KW-0808">Transferase</keyword>
<dbReference type="GO" id="GO:0006744">
    <property type="term" value="P:ubiquinone biosynthetic process"/>
    <property type="evidence" value="ECO:0007669"/>
    <property type="project" value="TreeGrafter"/>
</dbReference>
<comment type="caution">
    <text evidence="2">The sequence shown here is derived from an EMBL/GenBank/DDBJ whole genome shotgun (WGS) entry which is preliminary data.</text>
</comment>
<dbReference type="Pfam" id="PF00348">
    <property type="entry name" value="polyprenyl_synt"/>
    <property type="match status" value="1"/>
</dbReference>
<proteinExistence type="inferred from homology"/>
<dbReference type="SUPFAM" id="SSF48576">
    <property type="entry name" value="Terpenoid synthases"/>
    <property type="match status" value="1"/>
</dbReference>
<dbReference type="GO" id="GO:1990234">
    <property type="term" value="C:transferase complex"/>
    <property type="evidence" value="ECO:0007669"/>
    <property type="project" value="TreeGrafter"/>
</dbReference>
<dbReference type="InterPro" id="IPR008949">
    <property type="entry name" value="Isoprenoid_synthase_dom_sf"/>
</dbReference>
<protein>
    <submittedName>
        <fullName evidence="2">Uncharacterized protein</fullName>
    </submittedName>
</protein>
<dbReference type="Gene3D" id="1.10.600.10">
    <property type="entry name" value="Farnesyl Diphosphate Synthase"/>
    <property type="match status" value="1"/>
</dbReference>
<gene>
    <name evidence="2" type="ORF">SNE40_019203</name>
</gene>
<evidence type="ECO:0000256" key="1">
    <source>
        <dbReference type="RuleBase" id="RU004466"/>
    </source>
</evidence>
<dbReference type="Proteomes" id="UP001347796">
    <property type="component" value="Unassembled WGS sequence"/>
</dbReference>
<dbReference type="PANTHER" id="PTHR12001">
    <property type="entry name" value="GERANYLGERANYL PYROPHOSPHATE SYNTHASE"/>
    <property type="match status" value="1"/>
</dbReference>
<accession>A0AAN8J6M6</accession>